<evidence type="ECO:0000313" key="2">
    <source>
        <dbReference type="Proteomes" id="UP001525021"/>
    </source>
</evidence>
<gene>
    <name evidence="1" type="ORF">NXZ79_15880</name>
</gene>
<proteinExistence type="predicted"/>
<name>A0ABT2DU35_9BACI</name>
<sequence length="64" mass="7141">MEQSKVDKMNEAVADLITRRVKVLDPVMATHDELSTLARLVKAVNGAPSFLSMISEPIKPYKQE</sequence>
<comment type="caution">
    <text evidence="1">The sequence shown here is derived from an EMBL/GenBank/DDBJ whole genome shotgun (WGS) entry which is preliminary data.</text>
</comment>
<dbReference type="Proteomes" id="UP001525021">
    <property type="component" value="Unassembled WGS sequence"/>
</dbReference>
<dbReference type="RefSeq" id="WP_012295299.1">
    <property type="nucleotide sequence ID" value="NZ_JANTOO010000014.1"/>
</dbReference>
<organism evidence="1 2">
    <name type="scientific">Lysinibacillus pinottii</name>
    <dbReference type="NCBI Taxonomy" id="2973932"/>
    <lineage>
        <taxon>Bacteria</taxon>
        <taxon>Bacillati</taxon>
        <taxon>Bacillota</taxon>
        <taxon>Bacilli</taxon>
        <taxon>Bacillales</taxon>
        <taxon>Bacillaceae</taxon>
        <taxon>Lysinibacillus</taxon>
    </lineage>
</organism>
<reference evidence="1 2" key="1">
    <citation type="submission" date="2022-08" db="EMBL/GenBank/DDBJ databases">
        <title>Lysinibacillus sequencing.</title>
        <authorList>
            <person name="Dunlap C."/>
        </authorList>
    </citation>
    <scope>NUCLEOTIDE SEQUENCE [LARGE SCALE GENOMIC DNA]</scope>
    <source>
        <strain evidence="1 2">PB211</strain>
    </source>
</reference>
<dbReference type="EMBL" id="JANTOO010000014">
    <property type="protein sequence ID" value="MCS1397511.1"/>
    <property type="molecule type" value="Genomic_DNA"/>
</dbReference>
<keyword evidence="2" id="KW-1185">Reference proteome</keyword>
<protein>
    <submittedName>
        <fullName evidence="1">Uncharacterized protein</fullName>
    </submittedName>
</protein>
<accession>A0ABT2DU35</accession>
<evidence type="ECO:0000313" key="1">
    <source>
        <dbReference type="EMBL" id="MCS1397511.1"/>
    </source>
</evidence>